<dbReference type="RefSeq" id="WP_118914402.1">
    <property type="nucleotide sequence ID" value="NZ_CBCRVH010000016.1"/>
</dbReference>
<dbReference type="Gene3D" id="3.90.1150.30">
    <property type="match status" value="1"/>
</dbReference>
<reference evidence="1 2" key="1">
    <citation type="submission" date="2018-08" db="EMBL/GenBank/DDBJ databases">
        <title>Whole genome sequence analysis of Dermacoccus abyssi bacteria isolated from Deep Mariana trench Micromonospora spp reveals genes involved in the environmental adaptation and production of secondary metabolites.</title>
        <authorList>
            <person name="Abdel-Mageed W.M."/>
            <person name="Lehri B."/>
            <person name="Nouioui I."/>
            <person name="Goodfellow I."/>
            <person name="Jaspars M."/>
            <person name="Karlyshev A."/>
        </authorList>
    </citation>
    <scope>NUCLEOTIDE SEQUENCE [LARGE SCALE GENOMIC DNA]</scope>
    <source>
        <strain evidence="1 2">MT1.1</strain>
    </source>
</reference>
<comment type="caution">
    <text evidence="1">The sequence shown here is derived from an EMBL/GenBank/DDBJ whole genome shotgun (WGS) entry which is preliminary data.</text>
</comment>
<name>A0A417Z1U7_9MICO</name>
<evidence type="ECO:0000313" key="2">
    <source>
        <dbReference type="Proteomes" id="UP000285376"/>
    </source>
</evidence>
<dbReference type="AlphaFoldDB" id="A0A417Z1U7"/>
<dbReference type="InterPro" id="IPR058532">
    <property type="entry name" value="YjbR/MT2646/Rv2570-like"/>
</dbReference>
<evidence type="ECO:0000313" key="1">
    <source>
        <dbReference type="EMBL" id="RHW44507.1"/>
    </source>
</evidence>
<protein>
    <submittedName>
        <fullName evidence="1">MmcQ/YjbR family DNA-binding protein</fullName>
    </submittedName>
</protein>
<sequence length="134" mass="14694">MTADSAHLLARVRDICLSFPGAQEKTSHGSPVFYTTKTFGWWAGHVHRDDRARGVPDDALAQAITFLPSPDERDALLADGRFLVPAYLGTRGWLAYDLSGRLGGPGDWSEVHELIDSSYRATAGKRLIAQLDAR</sequence>
<proteinExistence type="predicted"/>
<dbReference type="Pfam" id="PF04237">
    <property type="entry name" value="YjbR"/>
    <property type="match status" value="1"/>
</dbReference>
<accession>A0A417Z1U7</accession>
<keyword evidence="1" id="KW-0238">DNA-binding</keyword>
<dbReference type="GO" id="GO:0003677">
    <property type="term" value="F:DNA binding"/>
    <property type="evidence" value="ECO:0007669"/>
    <property type="project" value="UniProtKB-KW"/>
</dbReference>
<dbReference type="EMBL" id="QWLM01000016">
    <property type="protein sequence ID" value="RHW44507.1"/>
    <property type="molecule type" value="Genomic_DNA"/>
</dbReference>
<gene>
    <name evidence="1" type="ORF">D1832_12350</name>
</gene>
<organism evidence="1 2">
    <name type="scientific">Dermacoccus abyssi</name>
    <dbReference type="NCBI Taxonomy" id="322596"/>
    <lineage>
        <taxon>Bacteria</taxon>
        <taxon>Bacillati</taxon>
        <taxon>Actinomycetota</taxon>
        <taxon>Actinomycetes</taxon>
        <taxon>Micrococcales</taxon>
        <taxon>Dermacoccaceae</taxon>
        <taxon>Dermacoccus</taxon>
    </lineage>
</organism>
<dbReference type="SUPFAM" id="SSF142906">
    <property type="entry name" value="YjbR-like"/>
    <property type="match status" value="1"/>
</dbReference>
<dbReference type="Proteomes" id="UP000285376">
    <property type="component" value="Unassembled WGS sequence"/>
</dbReference>
<dbReference type="InterPro" id="IPR038056">
    <property type="entry name" value="YjbR-like_sf"/>
</dbReference>